<dbReference type="RefSeq" id="WP_253673930.1">
    <property type="nucleotide sequence ID" value="NZ_JAMTCP010000056.1"/>
</dbReference>
<evidence type="ECO:0000313" key="5">
    <source>
        <dbReference type="EMBL" id="MCP2262099.1"/>
    </source>
</evidence>
<dbReference type="EMBL" id="JAMTCP010000056">
    <property type="protein sequence ID" value="MCP2262099.1"/>
    <property type="molecule type" value="Genomic_DNA"/>
</dbReference>
<dbReference type="Proteomes" id="UP001205311">
    <property type="component" value="Unassembled WGS sequence"/>
</dbReference>
<evidence type="ECO:0000256" key="3">
    <source>
        <dbReference type="ARBA" id="ARBA00022490"/>
    </source>
</evidence>
<evidence type="ECO:0000256" key="1">
    <source>
        <dbReference type="ARBA" id="ARBA00004496"/>
    </source>
</evidence>
<dbReference type="InterPro" id="IPR025734">
    <property type="entry name" value="EspG"/>
</dbReference>
<proteinExistence type="inferred from homology"/>
<keyword evidence="3" id="KW-0963">Cytoplasm</keyword>
<dbReference type="Pfam" id="PF14011">
    <property type="entry name" value="ESX-1_EspG"/>
    <property type="match status" value="1"/>
</dbReference>
<gene>
    <name evidence="5" type="ORF">LX15_005831</name>
</gene>
<protein>
    <submittedName>
        <fullName evidence="5">EspG family protein</fullName>
    </submittedName>
</protein>
<evidence type="ECO:0000256" key="4">
    <source>
        <dbReference type="ARBA" id="ARBA00023186"/>
    </source>
</evidence>
<keyword evidence="4" id="KW-0143">Chaperone</keyword>
<keyword evidence="6" id="KW-1185">Reference proteome</keyword>
<evidence type="ECO:0000313" key="6">
    <source>
        <dbReference type="Proteomes" id="UP001205311"/>
    </source>
</evidence>
<name>A0ABT1I2U8_STRSD</name>
<comment type="similarity">
    <text evidence="2">Belongs to the EspG family.</text>
</comment>
<accession>A0ABT1I2U8</accession>
<evidence type="ECO:0000256" key="2">
    <source>
        <dbReference type="ARBA" id="ARBA00006411"/>
    </source>
</evidence>
<comment type="subcellular location">
    <subcellularLocation>
        <location evidence="1">Cytoplasm</location>
    </subcellularLocation>
</comment>
<sequence>MTGRPTTPRPGPAVVISASAFQVAWAELRLGPPPVVLHVPARGVLARERALVVADAWEELERLGLASRRRLDPVLEDALVMLARPRHAVDARIGTGGRGEARVLAAASGEVGVLAVLHEASLRLRHVSGAELGWQAVALLADRPPGPGEAVSAPRDAIDFAVVRAGPSAAAFAEGLIRRGVLAADARRLARMVGGVRRRGQFGVAVVDRHGRRRRAPRVVAFHDTAHGRYLVEERAGADGRRWTTVAPADNACLARRVRDLLDRARHLSEGRPVEGAMMPRPWRARVWPRNRT</sequence>
<organism evidence="5 6">
    <name type="scientific">Streptoalloteichus tenebrarius (strain ATCC 17920 / DSM 40477 / JCM 4838 / CBS 697.72 / NBRC 16177 / NCIMB 11028 / NRRL B-12390 / A12253. 1 / ISP 5477)</name>
    <name type="common">Streptomyces tenebrarius</name>
    <dbReference type="NCBI Taxonomy" id="1933"/>
    <lineage>
        <taxon>Bacteria</taxon>
        <taxon>Bacillati</taxon>
        <taxon>Actinomycetota</taxon>
        <taxon>Actinomycetes</taxon>
        <taxon>Pseudonocardiales</taxon>
        <taxon>Pseudonocardiaceae</taxon>
        <taxon>Streptoalloteichus</taxon>
    </lineage>
</organism>
<reference evidence="5 6" key="1">
    <citation type="submission" date="2022-06" db="EMBL/GenBank/DDBJ databases">
        <title>Genomic Encyclopedia of Archaeal and Bacterial Type Strains, Phase II (KMG-II): from individual species to whole genera.</title>
        <authorList>
            <person name="Goeker M."/>
        </authorList>
    </citation>
    <scope>NUCLEOTIDE SEQUENCE [LARGE SCALE GENOMIC DNA]</scope>
    <source>
        <strain evidence="5 6">DSM 40477</strain>
    </source>
</reference>
<comment type="caution">
    <text evidence="5">The sequence shown here is derived from an EMBL/GenBank/DDBJ whole genome shotgun (WGS) entry which is preliminary data.</text>
</comment>